<reference evidence="3 4" key="1">
    <citation type="journal article" date="2014" name="Genome Announc.">
        <title>Draft Genome Sequence of the Carrageenan-Degrading Bacterium Cellulophaga sp. Strain KL-A, Isolated from Decaying Marine Algae.</title>
        <authorList>
            <person name="Shan D."/>
            <person name="Ying J."/>
            <person name="Li X."/>
            <person name="Gao Z."/>
            <person name="Wei G."/>
            <person name="Shao Z."/>
        </authorList>
    </citation>
    <scope>NUCLEOTIDE SEQUENCE [LARGE SCALE GENOMIC DNA]</scope>
    <source>
        <strain evidence="3 4">KL-A</strain>
    </source>
</reference>
<dbReference type="PANTHER" id="PTHR47505:SF1">
    <property type="entry name" value="DNA UTILIZATION PROTEIN YHGH"/>
    <property type="match status" value="1"/>
</dbReference>
<keyword evidence="4" id="KW-1185">Reference proteome</keyword>
<evidence type="ECO:0000313" key="4">
    <source>
        <dbReference type="Proteomes" id="UP000019275"/>
    </source>
</evidence>
<dbReference type="InterPro" id="IPR029057">
    <property type="entry name" value="PRTase-like"/>
</dbReference>
<dbReference type="InterPro" id="IPR051910">
    <property type="entry name" value="ComF/GntX_DNA_util-trans"/>
</dbReference>
<comment type="caution">
    <text evidence="3">The sequence shown here is derived from an EMBL/GenBank/DDBJ whole genome shotgun (WGS) entry which is preliminary data.</text>
</comment>
<evidence type="ECO:0000259" key="2">
    <source>
        <dbReference type="Pfam" id="PF00156"/>
    </source>
</evidence>
<keyword evidence="3" id="KW-0328">Glycosyltransferase</keyword>
<dbReference type="Gene3D" id="3.40.50.2020">
    <property type="match status" value="1"/>
</dbReference>
<comment type="similarity">
    <text evidence="1">Belongs to the ComF/GntX family.</text>
</comment>
<dbReference type="PANTHER" id="PTHR47505">
    <property type="entry name" value="DNA UTILIZATION PROTEIN YHGH"/>
    <property type="match status" value="1"/>
</dbReference>
<dbReference type="CDD" id="cd06223">
    <property type="entry name" value="PRTases_typeI"/>
    <property type="match status" value="1"/>
</dbReference>
<feature type="domain" description="Phosphoribosyltransferase" evidence="2">
    <location>
        <begin position="156"/>
        <end position="209"/>
    </location>
</feature>
<evidence type="ECO:0000313" key="3">
    <source>
        <dbReference type="EMBL" id="EWH13299.1"/>
    </source>
</evidence>
<dbReference type="EMBL" id="ARZX01000012">
    <property type="protein sequence ID" value="EWH13299.1"/>
    <property type="molecule type" value="Genomic_DNA"/>
</dbReference>
<dbReference type="Pfam" id="PF00156">
    <property type="entry name" value="Pribosyltran"/>
    <property type="match status" value="1"/>
</dbReference>
<dbReference type="RefSeq" id="WP_013620671.1">
    <property type="nucleotide sequence ID" value="NZ_ARZX01000012.1"/>
</dbReference>
<dbReference type="InterPro" id="IPR000836">
    <property type="entry name" value="PRTase_dom"/>
</dbReference>
<keyword evidence="3" id="KW-0808">Transferase</keyword>
<protein>
    <submittedName>
        <fullName evidence="3">Phosphoribosyltransferase</fullName>
    </submittedName>
</protein>
<proteinExistence type="inferred from homology"/>
<name>A0ABN0RMY7_9FLAO</name>
<dbReference type="GO" id="GO:0016757">
    <property type="term" value="F:glycosyltransferase activity"/>
    <property type="evidence" value="ECO:0007669"/>
    <property type="project" value="UniProtKB-KW"/>
</dbReference>
<dbReference type="SUPFAM" id="SSF53271">
    <property type="entry name" value="PRTase-like"/>
    <property type="match status" value="1"/>
</dbReference>
<evidence type="ECO:0000256" key="1">
    <source>
        <dbReference type="ARBA" id="ARBA00008007"/>
    </source>
</evidence>
<dbReference type="Proteomes" id="UP000019275">
    <property type="component" value="Unassembled WGS sequence"/>
</dbReference>
<organism evidence="3 4">
    <name type="scientific">Cellulophaga geojensis KL-A</name>
    <dbReference type="NCBI Taxonomy" id="1328323"/>
    <lineage>
        <taxon>Bacteria</taxon>
        <taxon>Pseudomonadati</taxon>
        <taxon>Bacteroidota</taxon>
        <taxon>Flavobacteriia</taxon>
        <taxon>Flavobacteriales</taxon>
        <taxon>Flavobacteriaceae</taxon>
        <taxon>Cellulophaga</taxon>
    </lineage>
</organism>
<sequence>MPLGCFGCNTPLRKGERLICTVCRNELPLTEYNFTDENPIDRVFYGRINVKKVNSFLFFTKNGVVKNIIHHLKYKNQQQLGTFFGRWYAQSIKERLDIDIVVPVPLHKKKLTKRGYNQVSLFGQELALHFNASYQENVLFKTANTRTLTKKNRFSRWKVNQDLYKLTNEENVAGKTILLVDDVITTGATIEACATALHKAKNVTIYVATIAVVP</sequence>
<accession>A0ABN0RMY7</accession>
<gene>
    <name evidence="3" type="ORF">KLA_10258</name>
</gene>